<keyword evidence="1" id="KW-1133">Transmembrane helix</keyword>
<evidence type="ECO:0000256" key="1">
    <source>
        <dbReference type="SAM" id="Phobius"/>
    </source>
</evidence>
<gene>
    <name evidence="2" type="ORF">A4A58_06560</name>
</gene>
<evidence type="ECO:0000313" key="2">
    <source>
        <dbReference type="EMBL" id="KZD23060.1"/>
    </source>
</evidence>
<dbReference type="PANTHER" id="PTHR37947">
    <property type="entry name" value="BLL2462 PROTEIN"/>
    <property type="match status" value="1"/>
</dbReference>
<evidence type="ECO:0008006" key="4">
    <source>
        <dbReference type="Google" id="ProtNLM"/>
    </source>
</evidence>
<feature type="transmembrane region" description="Helical" evidence="1">
    <location>
        <begin position="14"/>
        <end position="32"/>
    </location>
</feature>
<feature type="transmembrane region" description="Helical" evidence="1">
    <location>
        <begin position="39"/>
        <end position="57"/>
    </location>
</feature>
<name>A0A165RST2_9BRAD</name>
<dbReference type="STRING" id="943830.A4A58_06560"/>
<keyword evidence="1" id="KW-0472">Membrane</keyword>
<keyword evidence="3" id="KW-1185">Reference proteome</keyword>
<sequence length="687" mass="74555">MQYGIAFTPLVPTIVLWIGLAAIVAISALLLLGRARGAAVRVAALALILLALANPSFTREEREPLSSVAAVVIDKSPSQNFGERTKETEEAQRQLVDRLKQVKGLEVRVVEAGQADGETDGTKLFGALSSALSDVPTDRVAGAFLITDGRVHDIPANLAGLGFNAPVHALITGRKDERDRRIAITAAPRFGIVGQSQKITFRLDDQGVTGERARVAIRRDGDTLSERTVLSGQTVSVDIDIKHAGPNIVEIEASPLDNELTLVNNRAVVAIDGVRDKLRVLLVSGEPHSGERTWRNLLKSDASIDLVHFTILRPPEKQDGTPINELSLIAFPTRELFQQKIHEFQLIIFDRYARQGVLPIAYFDNIARYVRAGGAVLVSAGPDYASNTSIWRTPLDSVLPAEPVGVSEKPFYAHLSDIGKRHPVTRGLEGSNSEPPKWSRFFRTVETRNTTTPPVMTGADGQPLLLLSRSGEGRVALLLSDHIWLWARGYEGGGPHLDLLRRTSHWLMKQPDLDEEALKLQSQGKDLVVVRQTMGDAVQPVTVTSPSGKTRELKLSAGEPGLWRSTTPADELGLWQATDGTLKALINVGPINPKEFSEVTSTTEMLKPLALASGGDARRINEGSGVEVPRIVPVRSSTVFRGDGWMGVHMRDASVVRGVGVLPMFAGLIGLLLLLGAFAATWLRESR</sequence>
<organism evidence="2 3">
    <name type="scientific">Tardiphaga robiniae</name>
    <dbReference type="NCBI Taxonomy" id="943830"/>
    <lineage>
        <taxon>Bacteria</taxon>
        <taxon>Pseudomonadati</taxon>
        <taxon>Pseudomonadota</taxon>
        <taxon>Alphaproteobacteria</taxon>
        <taxon>Hyphomicrobiales</taxon>
        <taxon>Nitrobacteraceae</taxon>
        <taxon>Tardiphaga</taxon>
    </lineage>
</organism>
<proteinExistence type="predicted"/>
<accession>A0A165RST2</accession>
<reference evidence="2 3" key="1">
    <citation type="submission" date="2016-03" db="EMBL/GenBank/DDBJ databases">
        <title>Microsymbionts genomes from the relict species Vavilovia formosa (Stev.) Fed.</title>
        <authorList>
            <person name="Kopat V."/>
            <person name="Chirak E."/>
            <person name="Kimeklis A."/>
            <person name="Andronov E."/>
        </authorList>
    </citation>
    <scope>NUCLEOTIDE SEQUENCE [LARGE SCALE GENOMIC DNA]</scope>
    <source>
        <strain evidence="2 3">Vaf07</strain>
    </source>
</reference>
<dbReference type="PANTHER" id="PTHR37947:SF1">
    <property type="entry name" value="BLL2462 PROTEIN"/>
    <property type="match status" value="1"/>
</dbReference>
<protein>
    <recommendedName>
        <fullName evidence="4">Glutamine amidotransferase domain-containing protein</fullName>
    </recommendedName>
</protein>
<dbReference type="EMBL" id="LVYV01000012">
    <property type="protein sequence ID" value="KZD23060.1"/>
    <property type="molecule type" value="Genomic_DNA"/>
</dbReference>
<dbReference type="AlphaFoldDB" id="A0A165RST2"/>
<evidence type="ECO:0000313" key="3">
    <source>
        <dbReference type="Proteomes" id="UP000076574"/>
    </source>
</evidence>
<dbReference type="RefSeq" id="WP_068733069.1">
    <property type="nucleotide sequence ID" value="NZ_LVYV01000012.1"/>
</dbReference>
<feature type="transmembrane region" description="Helical" evidence="1">
    <location>
        <begin position="661"/>
        <end position="683"/>
    </location>
</feature>
<dbReference type="InterPro" id="IPR029062">
    <property type="entry name" value="Class_I_gatase-like"/>
</dbReference>
<dbReference type="Gene3D" id="3.40.50.880">
    <property type="match status" value="1"/>
</dbReference>
<comment type="caution">
    <text evidence="2">The sequence shown here is derived from an EMBL/GenBank/DDBJ whole genome shotgun (WGS) entry which is preliminary data.</text>
</comment>
<keyword evidence="1" id="KW-0812">Transmembrane</keyword>
<dbReference type="Proteomes" id="UP000076574">
    <property type="component" value="Unassembled WGS sequence"/>
</dbReference>
<dbReference type="SUPFAM" id="SSF52317">
    <property type="entry name" value="Class I glutamine amidotransferase-like"/>
    <property type="match status" value="1"/>
</dbReference>
<dbReference type="OrthoDB" id="9769144at2"/>